<protein>
    <recommendedName>
        <fullName evidence="9">YihY/virulence factor BrkB family protein</fullName>
    </recommendedName>
</protein>
<evidence type="ECO:0008006" key="9">
    <source>
        <dbReference type="Google" id="ProtNLM"/>
    </source>
</evidence>
<dbReference type="PANTHER" id="PTHR30213:SF0">
    <property type="entry name" value="UPF0761 MEMBRANE PROTEIN YIHY"/>
    <property type="match status" value="1"/>
</dbReference>
<feature type="transmembrane region" description="Helical" evidence="6">
    <location>
        <begin position="79"/>
        <end position="104"/>
    </location>
</feature>
<dbReference type="AlphaFoldDB" id="A0A2N3LTR2"/>
<gene>
    <name evidence="7" type="ORF">CXZ10_16305</name>
</gene>
<comment type="subcellular location">
    <subcellularLocation>
        <location evidence="1">Cell membrane</location>
        <topology evidence="1">Multi-pass membrane protein</topology>
    </subcellularLocation>
</comment>
<evidence type="ECO:0000256" key="6">
    <source>
        <dbReference type="SAM" id="Phobius"/>
    </source>
</evidence>
<dbReference type="PIRSF" id="PIRSF035875">
    <property type="entry name" value="RNase_BN"/>
    <property type="match status" value="1"/>
</dbReference>
<dbReference type="EMBL" id="PJNW01000014">
    <property type="protein sequence ID" value="PKR88022.1"/>
    <property type="molecule type" value="Genomic_DNA"/>
</dbReference>
<keyword evidence="5 6" id="KW-0472">Membrane</keyword>
<evidence type="ECO:0000256" key="2">
    <source>
        <dbReference type="ARBA" id="ARBA00022475"/>
    </source>
</evidence>
<keyword evidence="2" id="KW-1003">Cell membrane</keyword>
<dbReference type="Proteomes" id="UP000233491">
    <property type="component" value="Unassembled WGS sequence"/>
</dbReference>
<dbReference type="PANTHER" id="PTHR30213">
    <property type="entry name" value="INNER MEMBRANE PROTEIN YHJD"/>
    <property type="match status" value="1"/>
</dbReference>
<dbReference type="GO" id="GO:0005886">
    <property type="term" value="C:plasma membrane"/>
    <property type="evidence" value="ECO:0007669"/>
    <property type="project" value="UniProtKB-SubCell"/>
</dbReference>
<evidence type="ECO:0000256" key="3">
    <source>
        <dbReference type="ARBA" id="ARBA00022692"/>
    </source>
</evidence>
<accession>A0A2N3LTR2</accession>
<keyword evidence="3 6" id="KW-0812">Transmembrane</keyword>
<sequence>MHPKDDGSKTASRRALLHFVPFRPPSSGKTGRDLGRNAVRVLGRLIGPFWRAALTFNATDGWAIASHVALSSLMALFPFLIFLTAIAAFFDLSALSATVVALIFESVPASIAGPIAGEVKNVLLVPRGDVLTIGVALALWFASSGVEAMRVGLNRAYGMVENRNFVWLRLESIGFVVLGTITFLTIAFLVVLAPVAWKALIHLVPAIEDFAWPLTLLRFGLTLLVAGGGLLAAHLWLPAGRRGITDILPGVGLTLGAWIAGAYGFSLYLADFANYASTYAGLAGVMTAIVFLYLMALILLYGATLNAALVERRRRRAEVGSSDEPLTSPEP</sequence>
<organism evidence="7 8">
    <name type="scientific">Pleomorphomonas diazotrophica</name>
    <dbReference type="NCBI Taxonomy" id="1166257"/>
    <lineage>
        <taxon>Bacteria</taxon>
        <taxon>Pseudomonadati</taxon>
        <taxon>Pseudomonadota</taxon>
        <taxon>Alphaproteobacteria</taxon>
        <taxon>Hyphomicrobiales</taxon>
        <taxon>Pleomorphomonadaceae</taxon>
        <taxon>Pleomorphomonas</taxon>
    </lineage>
</organism>
<comment type="caution">
    <text evidence="7">The sequence shown here is derived from an EMBL/GenBank/DDBJ whole genome shotgun (WGS) entry which is preliminary data.</text>
</comment>
<feature type="transmembrane region" description="Helical" evidence="6">
    <location>
        <begin position="130"/>
        <end position="153"/>
    </location>
</feature>
<evidence type="ECO:0000256" key="5">
    <source>
        <dbReference type="ARBA" id="ARBA00023136"/>
    </source>
</evidence>
<dbReference type="OrthoDB" id="7163777at2"/>
<evidence type="ECO:0000256" key="4">
    <source>
        <dbReference type="ARBA" id="ARBA00022989"/>
    </source>
</evidence>
<feature type="transmembrane region" description="Helical" evidence="6">
    <location>
        <begin position="282"/>
        <end position="309"/>
    </location>
</feature>
<keyword evidence="4 6" id="KW-1133">Transmembrane helix</keyword>
<proteinExistence type="predicted"/>
<reference evidence="7 8" key="1">
    <citation type="submission" date="2017-12" db="EMBL/GenBank/DDBJ databases">
        <title>Anaerobic carbon monoxide metabolism by Pleomorphomonas carboxyditropha sp. nov., a new mesophilic hydrogenogenic carboxidotroph.</title>
        <authorList>
            <person name="Esquivel-Elizondo S."/>
            <person name="Krajmalnik-Brown R."/>
        </authorList>
    </citation>
    <scope>NUCLEOTIDE SEQUENCE [LARGE SCALE GENOMIC DNA]</scope>
    <source>
        <strain evidence="7 8">R5-392</strain>
    </source>
</reference>
<evidence type="ECO:0000313" key="8">
    <source>
        <dbReference type="Proteomes" id="UP000233491"/>
    </source>
</evidence>
<feature type="transmembrane region" description="Helical" evidence="6">
    <location>
        <begin position="249"/>
        <end position="270"/>
    </location>
</feature>
<evidence type="ECO:0000313" key="7">
    <source>
        <dbReference type="EMBL" id="PKR88022.1"/>
    </source>
</evidence>
<dbReference type="Pfam" id="PF03631">
    <property type="entry name" value="Virul_fac_BrkB"/>
    <property type="match status" value="1"/>
</dbReference>
<feature type="transmembrane region" description="Helical" evidence="6">
    <location>
        <begin position="173"/>
        <end position="197"/>
    </location>
</feature>
<dbReference type="InterPro" id="IPR017039">
    <property type="entry name" value="Virul_fac_BrkB"/>
</dbReference>
<evidence type="ECO:0000256" key="1">
    <source>
        <dbReference type="ARBA" id="ARBA00004651"/>
    </source>
</evidence>
<feature type="transmembrane region" description="Helical" evidence="6">
    <location>
        <begin position="217"/>
        <end position="237"/>
    </location>
</feature>
<name>A0A2N3LTR2_9HYPH</name>
<keyword evidence="8" id="KW-1185">Reference proteome</keyword>